<dbReference type="AlphaFoldDB" id="A0A4Z1APV4"/>
<dbReference type="RefSeq" id="WP_135758187.1">
    <property type="nucleotide sequence ID" value="NZ_RQHS01000022.1"/>
</dbReference>
<dbReference type="Proteomes" id="UP000297241">
    <property type="component" value="Unassembled WGS sequence"/>
</dbReference>
<keyword evidence="2" id="KW-1185">Reference proteome</keyword>
<dbReference type="EMBL" id="RQHS01000022">
    <property type="protein sequence ID" value="TGM96118.1"/>
    <property type="molecule type" value="Genomic_DNA"/>
</dbReference>
<accession>A0A4Z1APV4</accession>
<protein>
    <submittedName>
        <fullName evidence="1">Uncharacterized protein</fullName>
    </submittedName>
</protein>
<reference evidence="1" key="1">
    <citation type="journal article" date="2019" name="PLoS Negl. Trop. Dis.">
        <title>Revisiting the worldwide diversity of Leptospira species in the environment.</title>
        <authorList>
            <person name="Vincent A.T."/>
            <person name="Schiettekatte O."/>
            <person name="Bourhy P."/>
            <person name="Veyrier F.J."/>
            <person name="Picardeau M."/>
        </authorList>
    </citation>
    <scope>NUCLEOTIDE SEQUENCE [LARGE SCALE GENOMIC DNA]</scope>
    <source>
        <strain evidence="1">201601113</strain>
    </source>
</reference>
<evidence type="ECO:0000313" key="1">
    <source>
        <dbReference type="EMBL" id="TGM96118.1"/>
    </source>
</evidence>
<dbReference type="OrthoDB" id="326329at2"/>
<organism evidence="1 2">
    <name type="scientific">Leptospira dzoumogneensis</name>
    <dbReference type="NCBI Taxonomy" id="2484904"/>
    <lineage>
        <taxon>Bacteria</taxon>
        <taxon>Pseudomonadati</taxon>
        <taxon>Spirochaetota</taxon>
        <taxon>Spirochaetia</taxon>
        <taxon>Leptospirales</taxon>
        <taxon>Leptospiraceae</taxon>
        <taxon>Leptospira</taxon>
    </lineage>
</organism>
<gene>
    <name evidence="1" type="ORF">EHR06_17475</name>
</gene>
<proteinExistence type="predicted"/>
<evidence type="ECO:0000313" key="2">
    <source>
        <dbReference type="Proteomes" id="UP000297241"/>
    </source>
</evidence>
<comment type="caution">
    <text evidence="1">The sequence shown here is derived from an EMBL/GenBank/DDBJ whole genome shotgun (WGS) entry which is preliminary data.</text>
</comment>
<name>A0A4Z1APV4_9LEPT</name>
<sequence>MNRIYNLLFITFFLIIISYNCKKEKTEGDPEYQKKVEEARNYLRAHIKDNYDISETSATRDDAVLNYLEAVNQGKTDKYICTKQEYFDVFLPNTLEESTLTSNMPLEQAWEITELRRKVALEQLQEVLKKEKNKPIKIEALTWRDQIRQLNVLKGHRVGNLVIRVGNKSVTLEQVRLVIEHKGKFKLCVIGA</sequence>